<accession>A0A9D3LIY6</accession>
<gene>
    <name evidence="2" type="ORF">ANANG_G00307110</name>
</gene>
<feature type="region of interest" description="Disordered" evidence="1">
    <location>
        <begin position="36"/>
        <end position="80"/>
    </location>
</feature>
<dbReference type="AlphaFoldDB" id="A0A9D3LIY6"/>
<evidence type="ECO:0000313" key="2">
    <source>
        <dbReference type="EMBL" id="KAG5831752.1"/>
    </source>
</evidence>
<sequence length="145" mass="16315">MKRFGIIHVPLEGHWEDNLTNVWGKLVSKRDATKKLADQVPAQTSAAPRGVETAAGDPDAEETDEAHESSKGHVSGPPIECHISLERSVEKMPASGLKMEDCEATEELGLKAPQTRRTKRQKHRTYFRLHTMKSRNQQLKYMLAE</sequence>
<comment type="caution">
    <text evidence="2">The sequence shown here is derived from an EMBL/GenBank/DDBJ whole genome shotgun (WGS) entry which is preliminary data.</text>
</comment>
<evidence type="ECO:0000313" key="3">
    <source>
        <dbReference type="Proteomes" id="UP001044222"/>
    </source>
</evidence>
<organism evidence="2 3">
    <name type="scientific">Anguilla anguilla</name>
    <name type="common">European freshwater eel</name>
    <name type="synonym">Muraena anguilla</name>
    <dbReference type="NCBI Taxonomy" id="7936"/>
    <lineage>
        <taxon>Eukaryota</taxon>
        <taxon>Metazoa</taxon>
        <taxon>Chordata</taxon>
        <taxon>Craniata</taxon>
        <taxon>Vertebrata</taxon>
        <taxon>Euteleostomi</taxon>
        <taxon>Actinopterygii</taxon>
        <taxon>Neopterygii</taxon>
        <taxon>Teleostei</taxon>
        <taxon>Anguilliformes</taxon>
        <taxon>Anguillidae</taxon>
        <taxon>Anguilla</taxon>
    </lineage>
</organism>
<keyword evidence="3" id="KW-1185">Reference proteome</keyword>
<reference evidence="2" key="1">
    <citation type="submission" date="2021-01" db="EMBL/GenBank/DDBJ databases">
        <title>A chromosome-scale assembly of European eel, Anguilla anguilla.</title>
        <authorList>
            <person name="Henkel C."/>
            <person name="Jong-Raadsen S.A."/>
            <person name="Dufour S."/>
            <person name="Weltzien F.-A."/>
            <person name="Palstra A.P."/>
            <person name="Pelster B."/>
            <person name="Spaink H.P."/>
            <person name="Van Den Thillart G.E."/>
            <person name="Jansen H."/>
            <person name="Zahm M."/>
            <person name="Klopp C."/>
            <person name="Cedric C."/>
            <person name="Louis A."/>
            <person name="Berthelot C."/>
            <person name="Parey E."/>
            <person name="Roest Crollius H."/>
            <person name="Montfort J."/>
            <person name="Robinson-Rechavi M."/>
            <person name="Bucao C."/>
            <person name="Bouchez O."/>
            <person name="Gislard M."/>
            <person name="Lluch J."/>
            <person name="Milhes M."/>
            <person name="Lampietro C."/>
            <person name="Lopez Roques C."/>
            <person name="Donnadieu C."/>
            <person name="Braasch I."/>
            <person name="Desvignes T."/>
            <person name="Postlethwait J."/>
            <person name="Bobe J."/>
            <person name="Guiguen Y."/>
            <person name="Dirks R."/>
        </authorList>
    </citation>
    <scope>NUCLEOTIDE SEQUENCE</scope>
    <source>
        <strain evidence="2">Tag_6206</strain>
        <tissue evidence="2">Liver</tissue>
    </source>
</reference>
<name>A0A9D3LIY6_ANGAN</name>
<proteinExistence type="predicted"/>
<dbReference type="Proteomes" id="UP001044222">
    <property type="component" value="Chromosome 18"/>
</dbReference>
<dbReference type="EMBL" id="JAFIRN010000018">
    <property type="protein sequence ID" value="KAG5831752.1"/>
    <property type="molecule type" value="Genomic_DNA"/>
</dbReference>
<evidence type="ECO:0000256" key="1">
    <source>
        <dbReference type="SAM" id="MobiDB-lite"/>
    </source>
</evidence>
<protein>
    <submittedName>
        <fullName evidence="2">Uncharacterized protein</fullName>
    </submittedName>
</protein>